<evidence type="ECO:0000256" key="4">
    <source>
        <dbReference type="ARBA" id="ARBA00023242"/>
    </source>
</evidence>
<accession>A0A7R8WN52</accession>
<feature type="region of interest" description="Disordered" evidence="5">
    <location>
        <begin position="163"/>
        <end position="220"/>
    </location>
</feature>
<reference evidence="6" key="1">
    <citation type="submission" date="2020-11" db="EMBL/GenBank/DDBJ databases">
        <authorList>
            <person name="Tran Van P."/>
        </authorList>
    </citation>
    <scope>NUCLEOTIDE SEQUENCE</scope>
</reference>
<protein>
    <recommendedName>
        <fullName evidence="2">DNA polymerase delta subunit 3</fullName>
    </recommendedName>
</protein>
<feature type="compositionally biased region" description="Basic and acidic residues" evidence="5">
    <location>
        <begin position="253"/>
        <end position="272"/>
    </location>
</feature>
<dbReference type="GO" id="GO:0006271">
    <property type="term" value="P:DNA strand elongation involved in DNA replication"/>
    <property type="evidence" value="ECO:0007669"/>
    <property type="project" value="TreeGrafter"/>
</dbReference>
<feature type="compositionally biased region" description="Basic and acidic residues" evidence="5">
    <location>
        <begin position="453"/>
        <end position="462"/>
    </location>
</feature>
<feature type="compositionally biased region" description="Basic and acidic residues" evidence="5">
    <location>
        <begin position="196"/>
        <end position="209"/>
    </location>
</feature>
<feature type="region of interest" description="Disordered" evidence="5">
    <location>
        <begin position="433"/>
        <end position="494"/>
    </location>
</feature>
<evidence type="ECO:0000256" key="1">
    <source>
        <dbReference type="ARBA" id="ARBA00004123"/>
    </source>
</evidence>
<organism evidence="6">
    <name type="scientific">Cyprideis torosa</name>
    <dbReference type="NCBI Taxonomy" id="163714"/>
    <lineage>
        <taxon>Eukaryota</taxon>
        <taxon>Metazoa</taxon>
        <taxon>Ecdysozoa</taxon>
        <taxon>Arthropoda</taxon>
        <taxon>Crustacea</taxon>
        <taxon>Oligostraca</taxon>
        <taxon>Ostracoda</taxon>
        <taxon>Podocopa</taxon>
        <taxon>Podocopida</taxon>
        <taxon>Cytherocopina</taxon>
        <taxon>Cytheroidea</taxon>
        <taxon>Cytherideidae</taxon>
        <taxon>Cyprideis</taxon>
    </lineage>
</organism>
<dbReference type="AlphaFoldDB" id="A0A7R8WN52"/>
<feature type="compositionally biased region" description="Basic and acidic residues" evidence="5">
    <location>
        <begin position="363"/>
        <end position="378"/>
    </location>
</feature>
<dbReference type="GO" id="GO:0003887">
    <property type="term" value="F:DNA-directed DNA polymerase activity"/>
    <property type="evidence" value="ECO:0007669"/>
    <property type="project" value="TreeGrafter"/>
</dbReference>
<keyword evidence="4" id="KW-0539">Nucleus</keyword>
<evidence type="ECO:0000256" key="3">
    <source>
        <dbReference type="ARBA" id="ARBA00022705"/>
    </source>
</evidence>
<evidence type="ECO:0000313" key="6">
    <source>
        <dbReference type="EMBL" id="CAD7231662.1"/>
    </source>
</evidence>
<feature type="compositionally biased region" description="Basic and acidic residues" evidence="5">
    <location>
        <begin position="395"/>
        <end position="405"/>
    </location>
</feature>
<dbReference type="Pfam" id="PF09507">
    <property type="entry name" value="CDC27"/>
    <property type="match status" value="1"/>
</dbReference>
<feature type="compositionally biased region" description="Basic and acidic residues" evidence="5">
    <location>
        <begin position="302"/>
        <end position="320"/>
    </location>
</feature>
<feature type="compositionally biased region" description="Polar residues" evidence="5">
    <location>
        <begin position="177"/>
        <end position="191"/>
    </location>
</feature>
<dbReference type="GO" id="GO:0043625">
    <property type="term" value="C:delta DNA polymerase complex"/>
    <property type="evidence" value="ECO:0007669"/>
    <property type="project" value="InterPro"/>
</dbReference>
<dbReference type="InterPro" id="IPR019038">
    <property type="entry name" value="POLD3"/>
</dbReference>
<dbReference type="PANTHER" id="PTHR17598:SF13">
    <property type="entry name" value="DNA POLYMERASE DELTA SUBUNIT 3"/>
    <property type="match status" value="1"/>
</dbReference>
<name>A0A7R8WN52_9CRUS</name>
<dbReference type="GO" id="GO:1904161">
    <property type="term" value="P:DNA synthesis involved in UV-damage excision repair"/>
    <property type="evidence" value="ECO:0007669"/>
    <property type="project" value="TreeGrafter"/>
</dbReference>
<dbReference type="EMBL" id="OB663755">
    <property type="protein sequence ID" value="CAD7231662.1"/>
    <property type="molecule type" value="Genomic_DNA"/>
</dbReference>
<proteinExistence type="predicted"/>
<gene>
    <name evidence="6" type="ORF">CTOB1V02_LOCUS9508</name>
</gene>
<feature type="region of interest" description="Disordered" evidence="5">
    <location>
        <begin position="241"/>
        <end position="413"/>
    </location>
</feature>
<dbReference type="InterPro" id="IPR041913">
    <property type="entry name" value="POLD3_sf"/>
</dbReference>
<dbReference type="GO" id="GO:0006297">
    <property type="term" value="P:nucleotide-excision repair, DNA gap filling"/>
    <property type="evidence" value="ECO:0007669"/>
    <property type="project" value="TreeGrafter"/>
</dbReference>
<evidence type="ECO:0000256" key="2">
    <source>
        <dbReference type="ARBA" id="ARBA00017589"/>
    </source>
</evidence>
<dbReference type="Gene3D" id="3.90.1030.20">
    <property type="entry name" value="DNA polymerase delta, p66 (Cdc27) subunit, wHTH domain"/>
    <property type="match status" value="1"/>
</dbReference>
<dbReference type="OrthoDB" id="514823at2759"/>
<comment type="subcellular location">
    <subcellularLocation>
        <location evidence="1">Nucleus</location>
    </subcellularLocation>
</comment>
<keyword evidence="3" id="KW-0235">DNA replication</keyword>
<sequence length="494" mass="52998">MPETVSELSQKEIDSMLESVEEILKDRGELVTVKTISKELQIPVNISKSLLATYVSKHGKADSSLRAVYLATVSVLPSGNGESRVSAPTAPGLKVMLIGQKKLNQILASPEKFGQVLSYHVYALSRVALKDSDAIYLTEKGVTVAGIEPPPGITRVLRSTQSLPATKTKEGPPPPLTTKSASTPVETQQKPVSARHPAEKARHPAEKARHPALAASTGKKPAFSSAACASAFNKMFQNAAAHKPGSGKGVAQSEEKTTTSSANKKEEPEAKKGGARSSSQSQKSSSPPPSQSVAARLRRSPRKQDGGDSQSKKAKTEQKKAPSVRTASGKRPRVSSQSSSEDEGKGRSQGTRSKKKEAPPSSRKKDEAMEELQERERALSPPPEMVVEDSDPELEEKQDLKDPSTKTHRHRVKKWVDKTWVDQDGFLVTKKEMVSCSEESEEEKEAAPPAADGKAEPAEKKATPSAPAKGKTPPVATGKTKQPSILGFFKKKTA</sequence>
<evidence type="ECO:0000256" key="5">
    <source>
        <dbReference type="SAM" id="MobiDB-lite"/>
    </source>
</evidence>
<dbReference type="PANTHER" id="PTHR17598">
    <property type="entry name" value="DNA POLYMERASE DELTA SUBUNIT 3"/>
    <property type="match status" value="1"/>
</dbReference>
<feature type="compositionally biased region" description="Low complexity" evidence="5">
    <location>
        <begin position="275"/>
        <end position="285"/>
    </location>
</feature>